<organism evidence="2 3">
    <name type="scientific">Colletotrichum navitas</name>
    <dbReference type="NCBI Taxonomy" id="681940"/>
    <lineage>
        <taxon>Eukaryota</taxon>
        <taxon>Fungi</taxon>
        <taxon>Dikarya</taxon>
        <taxon>Ascomycota</taxon>
        <taxon>Pezizomycotina</taxon>
        <taxon>Sordariomycetes</taxon>
        <taxon>Hypocreomycetidae</taxon>
        <taxon>Glomerellales</taxon>
        <taxon>Glomerellaceae</taxon>
        <taxon>Colletotrichum</taxon>
        <taxon>Colletotrichum graminicola species complex</taxon>
    </lineage>
</organism>
<evidence type="ECO:0000313" key="3">
    <source>
        <dbReference type="Proteomes" id="UP001230504"/>
    </source>
</evidence>
<feature type="region of interest" description="Disordered" evidence="1">
    <location>
        <begin position="1"/>
        <end position="21"/>
    </location>
</feature>
<gene>
    <name evidence="2" type="ORF">LY79DRAFT_706052</name>
</gene>
<dbReference type="CDD" id="cd04301">
    <property type="entry name" value="NAT_SF"/>
    <property type="match status" value="1"/>
</dbReference>
<feature type="region of interest" description="Disordered" evidence="1">
    <location>
        <begin position="127"/>
        <end position="146"/>
    </location>
</feature>
<proteinExistence type="predicted"/>
<name>A0AAD8V0S9_9PEZI</name>
<dbReference type="Proteomes" id="UP001230504">
    <property type="component" value="Unassembled WGS sequence"/>
</dbReference>
<evidence type="ECO:0000256" key="1">
    <source>
        <dbReference type="SAM" id="MobiDB-lite"/>
    </source>
</evidence>
<dbReference type="EMBL" id="JAHLJV010000066">
    <property type="protein sequence ID" value="KAK1579426.1"/>
    <property type="molecule type" value="Genomic_DNA"/>
</dbReference>
<dbReference type="GeneID" id="85449257"/>
<sequence>MNVSVDDEATSSHGDGSSRFSNSFDKTVDSVSVGPISGFLHTWIDTLSSDCVTSFLDEVENHHNHDVDTTNGQLLEKIEQPDTIVNIEEEALMKPAMLHRRRDWTSNLVIHREIAIRKSLMRRQQEERKRERFSLPAQDTQGWEPKEDRHDINIRRGSISNDKKLLVDCVLRPVRLEDAVGCAEAYNAAVVDHDHQAVDTSPVSAERFEFIIQECLHEKLPFVVAAKQKVDLSDAKNWPSLDAYRQYMRWRQSQPEEDEPTEHTICGFAFLMPYERGICGLSGTACPAVRATVFVRPDRRRGGIGSALIHQILTQTSILYYGNGAKYKWEDPSHGDDSFRTPGFRNVHRIICHTMEKSEGNQSLKWMDEFMASLQFEKSGRISQVYRVDTPHGVEWYDQIVWQHWANRIDSVRTLYMGDESECSYDYPGKPHAPDYQKVQLPPVVGEEFGYGSDHDSDDVFSH</sequence>
<keyword evidence="3" id="KW-1185">Reference proteome</keyword>
<reference evidence="2" key="1">
    <citation type="submission" date="2021-06" db="EMBL/GenBank/DDBJ databases">
        <title>Comparative genomics, transcriptomics and evolutionary studies reveal genomic signatures of adaptation to plant cell wall in hemibiotrophic fungi.</title>
        <authorList>
            <consortium name="DOE Joint Genome Institute"/>
            <person name="Baroncelli R."/>
            <person name="Diaz J.F."/>
            <person name="Benocci T."/>
            <person name="Peng M."/>
            <person name="Battaglia E."/>
            <person name="Haridas S."/>
            <person name="Andreopoulos W."/>
            <person name="Labutti K."/>
            <person name="Pangilinan J."/>
            <person name="Floch G.L."/>
            <person name="Makela M.R."/>
            <person name="Henrissat B."/>
            <person name="Grigoriev I.V."/>
            <person name="Crouch J.A."/>
            <person name="De Vries R.P."/>
            <person name="Sukno S.A."/>
            <person name="Thon M.R."/>
        </authorList>
    </citation>
    <scope>NUCLEOTIDE SEQUENCE</scope>
    <source>
        <strain evidence="2">CBS 125086</strain>
    </source>
</reference>
<protein>
    <submittedName>
        <fullName evidence="2">Uncharacterized protein</fullName>
    </submittedName>
</protein>
<accession>A0AAD8V0S9</accession>
<comment type="caution">
    <text evidence="2">The sequence shown here is derived from an EMBL/GenBank/DDBJ whole genome shotgun (WGS) entry which is preliminary data.</text>
</comment>
<dbReference type="AlphaFoldDB" id="A0AAD8V0S9"/>
<evidence type="ECO:0000313" key="2">
    <source>
        <dbReference type="EMBL" id="KAK1579426.1"/>
    </source>
</evidence>
<dbReference type="InterPro" id="IPR016181">
    <property type="entry name" value="Acyl_CoA_acyltransferase"/>
</dbReference>
<dbReference type="RefSeq" id="XP_060410550.1">
    <property type="nucleotide sequence ID" value="XM_060565017.1"/>
</dbReference>
<feature type="compositionally biased region" description="Polar residues" evidence="1">
    <location>
        <begin position="11"/>
        <end position="21"/>
    </location>
</feature>
<dbReference type="Gene3D" id="3.40.630.30">
    <property type="match status" value="1"/>
</dbReference>
<dbReference type="SUPFAM" id="SSF55729">
    <property type="entry name" value="Acyl-CoA N-acyltransferases (Nat)"/>
    <property type="match status" value="1"/>
</dbReference>